<evidence type="ECO:0000256" key="5">
    <source>
        <dbReference type="ARBA" id="ARBA00022777"/>
    </source>
</evidence>
<feature type="active site" description="Proton acceptor" evidence="9">
    <location>
        <position position="132"/>
    </location>
</feature>
<evidence type="ECO:0000256" key="4">
    <source>
        <dbReference type="ARBA" id="ARBA00022741"/>
    </source>
</evidence>
<dbReference type="SMART" id="SM00220">
    <property type="entry name" value="S_TKc"/>
    <property type="match status" value="1"/>
</dbReference>
<evidence type="ECO:0000259" key="14">
    <source>
        <dbReference type="PROSITE" id="PS50011"/>
    </source>
</evidence>
<feature type="binding site" evidence="10">
    <location>
        <position position="150"/>
    </location>
    <ligand>
        <name>Mg(2+)</name>
        <dbReference type="ChEBI" id="CHEBI:18420"/>
    </ligand>
</feature>
<feature type="domain" description="Protein kinase" evidence="14">
    <location>
        <begin position="8"/>
        <end position="262"/>
    </location>
</feature>
<dbReference type="PROSITE" id="PS50011">
    <property type="entry name" value="PROTEIN_KINASE_DOM"/>
    <property type="match status" value="1"/>
</dbReference>
<feature type="region of interest" description="Disordered" evidence="13">
    <location>
        <begin position="383"/>
        <end position="444"/>
    </location>
</feature>
<feature type="compositionally biased region" description="Low complexity" evidence="13">
    <location>
        <begin position="393"/>
        <end position="415"/>
    </location>
</feature>
<dbReference type="GO" id="GO:0005524">
    <property type="term" value="F:ATP binding"/>
    <property type="evidence" value="ECO:0007669"/>
    <property type="project" value="UniProtKB-UniRule"/>
</dbReference>
<evidence type="ECO:0000256" key="13">
    <source>
        <dbReference type="SAM" id="MobiDB-lite"/>
    </source>
</evidence>
<evidence type="ECO:0000256" key="8">
    <source>
        <dbReference type="ARBA" id="ARBA00048679"/>
    </source>
</evidence>
<dbReference type="SUPFAM" id="SSF56112">
    <property type="entry name" value="Protein kinase-like (PK-like)"/>
    <property type="match status" value="1"/>
</dbReference>
<dbReference type="Pfam" id="PF23312">
    <property type="entry name" value="UBA_SIK3"/>
    <property type="match status" value="1"/>
</dbReference>
<comment type="similarity">
    <text evidence="12">Belongs to the protein kinase superfamily.</text>
</comment>
<feature type="compositionally biased region" description="Basic residues" evidence="13">
    <location>
        <begin position="428"/>
        <end position="438"/>
    </location>
</feature>
<comment type="catalytic activity">
    <reaction evidence="7">
        <text>L-threonyl-[protein] + ATP = O-phospho-L-threonyl-[protein] + ADP + H(+)</text>
        <dbReference type="Rhea" id="RHEA:46608"/>
        <dbReference type="Rhea" id="RHEA-COMP:11060"/>
        <dbReference type="Rhea" id="RHEA-COMP:11605"/>
        <dbReference type="ChEBI" id="CHEBI:15378"/>
        <dbReference type="ChEBI" id="CHEBI:30013"/>
        <dbReference type="ChEBI" id="CHEBI:30616"/>
        <dbReference type="ChEBI" id="CHEBI:61977"/>
        <dbReference type="ChEBI" id="CHEBI:456216"/>
        <dbReference type="EC" id="2.7.11.1"/>
    </reaction>
</comment>
<dbReference type="PROSITE" id="PS00108">
    <property type="entry name" value="PROTEIN_KINASE_ST"/>
    <property type="match status" value="1"/>
</dbReference>
<dbReference type="InterPro" id="IPR008271">
    <property type="entry name" value="Ser/Thr_kinase_AS"/>
</dbReference>
<evidence type="ECO:0000256" key="12">
    <source>
        <dbReference type="RuleBase" id="RU000304"/>
    </source>
</evidence>
<dbReference type="Gene3D" id="1.10.510.10">
    <property type="entry name" value="Transferase(Phosphotransferase) domain 1"/>
    <property type="match status" value="1"/>
</dbReference>
<dbReference type="GO" id="GO:0004674">
    <property type="term" value="F:protein serine/threonine kinase activity"/>
    <property type="evidence" value="ECO:0007669"/>
    <property type="project" value="UniProtKB-KW"/>
</dbReference>
<reference evidence="15" key="1">
    <citation type="submission" date="2022-10" db="EMBL/GenBank/DDBJ databases">
        <title>Novel sulphate-reducing endosymbionts in the free-living metamonad Anaeramoeba.</title>
        <authorList>
            <person name="Jerlstrom-Hultqvist J."/>
            <person name="Cepicka I."/>
            <person name="Gallot-Lavallee L."/>
            <person name="Salas-Leiva D."/>
            <person name="Curtis B.A."/>
            <person name="Zahonova K."/>
            <person name="Pipaliya S."/>
            <person name="Dacks J."/>
            <person name="Roger A.J."/>
        </authorList>
    </citation>
    <scope>NUCLEOTIDE SEQUENCE</scope>
    <source>
        <strain evidence="15">BMAN</strain>
    </source>
</reference>
<organism evidence="15 16">
    <name type="scientific">Anaeramoeba ignava</name>
    <name type="common">Anaerobic marine amoeba</name>
    <dbReference type="NCBI Taxonomy" id="1746090"/>
    <lineage>
        <taxon>Eukaryota</taxon>
        <taxon>Metamonada</taxon>
        <taxon>Anaeramoebidae</taxon>
        <taxon>Anaeramoeba</taxon>
    </lineage>
</organism>
<dbReference type="Proteomes" id="UP001149090">
    <property type="component" value="Unassembled WGS sequence"/>
</dbReference>
<keyword evidence="2 12" id="KW-0723">Serine/threonine-protein kinase</keyword>
<dbReference type="EMBL" id="JAPDFW010000058">
    <property type="protein sequence ID" value="KAJ5077451.1"/>
    <property type="molecule type" value="Genomic_DNA"/>
</dbReference>
<protein>
    <recommendedName>
        <fullName evidence="1">non-specific serine/threonine protein kinase</fullName>
        <ecNumber evidence="1">2.7.11.1</ecNumber>
    </recommendedName>
</protein>
<comment type="caution">
    <text evidence="15">The sequence shown here is derived from an EMBL/GenBank/DDBJ whole genome shotgun (WGS) entry which is preliminary data.</text>
</comment>
<evidence type="ECO:0000256" key="11">
    <source>
        <dbReference type="PROSITE-ProRule" id="PRU10141"/>
    </source>
</evidence>
<dbReference type="OrthoDB" id="193931at2759"/>
<feature type="binding site" evidence="10">
    <location>
        <position position="137"/>
    </location>
    <ligand>
        <name>Mg(2+)</name>
        <dbReference type="ChEBI" id="CHEBI:18420"/>
    </ligand>
</feature>
<dbReference type="EC" id="2.7.11.1" evidence="1"/>
<evidence type="ECO:0000313" key="15">
    <source>
        <dbReference type="EMBL" id="KAJ5077451.1"/>
    </source>
</evidence>
<name>A0A9Q0LPQ0_ANAIG</name>
<dbReference type="FunFam" id="3.30.200.20:FF:000003">
    <property type="entry name" value="Non-specific serine/threonine protein kinase"/>
    <property type="match status" value="1"/>
</dbReference>
<evidence type="ECO:0000256" key="6">
    <source>
        <dbReference type="ARBA" id="ARBA00022840"/>
    </source>
</evidence>
<evidence type="ECO:0000256" key="9">
    <source>
        <dbReference type="PIRSR" id="PIRSR000615-1"/>
    </source>
</evidence>
<feature type="compositionally biased region" description="Basic and acidic residues" evidence="13">
    <location>
        <begin position="383"/>
        <end position="392"/>
    </location>
</feature>
<comment type="catalytic activity">
    <reaction evidence="8">
        <text>L-seryl-[protein] + ATP = O-phospho-L-seryl-[protein] + ADP + H(+)</text>
        <dbReference type="Rhea" id="RHEA:17989"/>
        <dbReference type="Rhea" id="RHEA-COMP:9863"/>
        <dbReference type="Rhea" id="RHEA-COMP:11604"/>
        <dbReference type="ChEBI" id="CHEBI:15378"/>
        <dbReference type="ChEBI" id="CHEBI:29999"/>
        <dbReference type="ChEBI" id="CHEBI:30616"/>
        <dbReference type="ChEBI" id="CHEBI:83421"/>
        <dbReference type="ChEBI" id="CHEBI:456216"/>
        <dbReference type="EC" id="2.7.11.1"/>
    </reaction>
</comment>
<keyword evidence="4 11" id="KW-0547">Nucleotide-binding</keyword>
<dbReference type="OMA" id="FCAGFIR"/>
<keyword evidence="10" id="KW-0460">Magnesium</keyword>
<keyword evidence="5 15" id="KW-0418">Kinase</keyword>
<accession>A0A9Q0LPQ0</accession>
<dbReference type="InterPro" id="IPR000719">
    <property type="entry name" value="Prot_kinase_dom"/>
</dbReference>
<keyword evidence="16" id="KW-1185">Reference proteome</keyword>
<proteinExistence type="inferred from homology"/>
<evidence type="ECO:0000256" key="1">
    <source>
        <dbReference type="ARBA" id="ARBA00012513"/>
    </source>
</evidence>
<evidence type="ECO:0000256" key="10">
    <source>
        <dbReference type="PIRSR" id="PIRSR000615-3"/>
    </source>
</evidence>
<dbReference type="FunFam" id="1.10.510.10:FF:000592">
    <property type="entry name" value="CAMK family protein kinase"/>
    <property type="match status" value="1"/>
</dbReference>
<dbReference type="InterPro" id="IPR017441">
    <property type="entry name" value="Protein_kinase_ATP_BS"/>
</dbReference>
<dbReference type="Pfam" id="PF00069">
    <property type="entry name" value="Pkinase"/>
    <property type="match status" value="1"/>
</dbReference>
<dbReference type="PROSITE" id="PS00107">
    <property type="entry name" value="PROTEIN_KINASE_ATP"/>
    <property type="match status" value="1"/>
</dbReference>
<keyword evidence="3" id="KW-0808">Transferase</keyword>
<evidence type="ECO:0000313" key="16">
    <source>
        <dbReference type="Proteomes" id="UP001149090"/>
    </source>
</evidence>
<keyword evidence="6 11" id="KW-0067">ATP-binding</keyword>
<evidence type="ECO:0000256" key="7">
    <source>
        <dbReference type="ARBA" id="ARBA00047899"/>
    </source>
</evidence>
<dbReference type="CDD" id="cd14003">
    <property type="entry name" value="STKc_AMPK-like"/>
    <property type="match status" value="1"/>
</dbReference>
<keyword evidence="10" id="KW-0479">Metal-binding</keyword>
<dbReference type="InterPro" id="IPR057380">
    <property type="entry name" value="UBA_SIK1/2/3"/>
</dbReference>
<dbReference type="PANTHER" id="PTHR24346:SF30">
    <property type="entry name" value="MATERNAL EMBRYONIC LEUCINE ZIPPER KINASE"/>
    <property type="match status" value="1"/>
</dbReference>
<dbReference type="GO" id="GO:0005737">
    <property type="term" value="C:cytoplasm"/>
    <property type="evidence" value="ECO:0007669"/>
    <property type="project" value="TreeGrafter"/>
</dbReference>
<dbReference type="InterPro" id="IPR011009">
    <property type="entry name" value="Kinase-like_dom_sf"/>
</dbReference>
<dbReference type="PANTHER" id="PTHR24346">
    <property type="entry name" value="MAP/MICROTUBULE AFFINITY-REGULATING KINASE"/>
    <property type="match status" value="1"/>
</dbReference>
<feature type="binding site" evidence="11">
    <location>
        <position position="37"/>
    </location>
    <ligand>
        <name>ATP</name>
        <dbReference type="ChEBI" id="CHEBI:30616"/>
    </ligand>
</feature>
<dbReference type="GO" id="GO:0046872">
    <property type="term" value="F:metal ion binding"/>
    <property type="evidence" value="ECO:0007669"/>
    <property type="project" value="UniProtKB-KW"/>
</dbReference>
<evidence type="ECO:0000256" key="3">
    <source>
        <dbReference type="ARBA" id="ARBA00022679"/>
    </source>
</evidence>
<dbReference type="GO" id="GO:0035556">
    <property type="term" value="P:intracellular signal transduction"/>
    <property type="evidence" value="ECO:0007669"/>
    <property type="project" value="TreeGrafter"/>
</dbReference>
<dbReference type="AlphaFoldDB" id="A0A9Q0LPQ0"/>
<gene>
    <name evidence="15" type="ORF">M0811_05974</name>
</gene>
<sequence length="444" mass="51181">MEHQLKNYFVCETIGEGAFAKVKIARHILSNTKVAVKIIDKKAYAQNSDSLNRLQIELNALKLIDHPNIVKLYETVNTKKYFYIVTEYVANGELLTYINENGKMSERKARGFFKQIVDAIEHCHQLGVAHRDIKLENLLLDANNNIKIIDFGLAGEMKTDNWLCKTACGSPSYSAPEVIQGKRYQGKKSDVWSMGVVLYAMVCAALPFNGKNVREICENIVIGEFSIPDDISQSCKHLIRHMIEKDTRKRYTVSQIKLHPWFNEQDTDSPRFIEIPTPIKELNHAQIDPMILKQMEQAGFTAKQVAFSIQQQRFDSSTATYRLLLDKRKNENSPRSERIVKTWKIQNSHLDTNIDITNTIDLTDTESSEEIDLDEINEAQNKKMEKAKKENQNQKNQNENQKTNQNQNQKTNQKNQKSKKPIPENKSKIKKQIKKIKNQKNQSN</sequence>
<evidence type="ECO:0000256" key="2">
    <source>
        <dbReference type="ARBA" id="ARBA00022527"/>
    </source>
</evidence>